<organism evidence="1 2">
    <name type="scientific">Polaribacter glomeratus</name>
    <dbReference type="NCBI Taxonomy" id="102"/>
    <lineage>
        <taxon>Bacteria</taxon>
        <taxon>Pseudomonadati</taxon>
        <taxon>Bacteroidota</taxon>
        <taxon>Flavobacteriia</taxon>
        <taxon>Flavobacteriales</taxon>
        <taxon>Flavobacteriaceae</taxon>
    </lineage>
</organism>
<evidence type="ECO:0000313" key="1">
    <source>
        <dbReference type="EMBL" id="PQJ81263.1"/>
    </source>
</evidence>
<keyword evidence="2" id="KW-1185">Reference proteome</keyword>
<sequence>MIDTDTVMPAISHYNFCDAISTICNTENENDVSKVEFNFKYYKAYEKGFLTDYLNSDIF</sequence>
<dbReference type="AlphaFoldDB" id="A0A2S7WUJ1"/>
<evidence type="ECO:0000313" key="2">
    <source>
        <dbReference type="Proteomes" id="UP000239068"/>
    </source>
</evidence>
<name>A0A2S7WUJ1_9FLAO</name>
<dbReference type="Proteomes" id="UP000239068">
    <property type="component" value="Unassembled WGS sequence"/>
</dbReference>
<dbReference type="EMBL" id="MSCM01000001">
    <property type="protein sequence ID" value="PQJ81263.1"/>
    <property type="molecule type" value="Genomic_DNA"/>
</dbReference>
<dbReference type="RefSeq" id="WP_211298186.1">
    <property type="nucleotide sequence ID" value="NZ_MSCM01000001.1"/>
</dbReference>
<gene>
    <name evidence="1" type="ORF">BTO16_01095</name>
</gene>
<protein>
    <submittedName>
        <fullName evidence="1">Uncharacterized protein</fullName>
    </submittedName>
</protein>
<reference evidence="1 2" key="1">
    <citation type="submission" date="2016-12" db="EMBL/GenBank/DDBJ databases">
        <title>Trade-off between light-utilization and light-protection in marine flavobacteria.</title>
        <authorList>
            <person name="Kumagai Y."/>
            <person name="Yoshizawa S."/>
            <person name="Kogure K."/>
            <person name="Iwasaki W."/>
        </authorList>
    </citation>
    <scope>NUCLEOTIDE SEQUENCE [LARGE SCALE GENOMIC DNA]</scope>
    <source>
        <strain evidence="1 2">ATCC 43844</strain>
    </source>
</reference>
<accession>A0A2S7WUJ1</accession>
<comment type="caution">
    <text evidence="1">The sequence shown here is derived from an EMBL/GenBank/DDBJ whole genome shotgun (WGS) entry which is preliminary data.</text>
</comment>
<proteinExistence type="predicted"/>